<dbReference type="Pfam" id="PF10675">
    <property type="entry name" value="DUF2489"/>
    <property type="match status" value="1"/>
</dbReference>
<gene>
    <name evidence="2" type="ORF">NAF29_01225</name>
</gene>
<reference evidence="2 3" key="1">
    <citation type="journal article" date="2013" name="Antonie Van Leeuwenhoek">
        <title>Echinimonas agarilytica gen. nov., sp. nov., a new gammaproteobacterium isolated from the sea urchin Strongylocentrotus intermedius.</title>
        <authorList>
            <person name="Nedashkovskaya O.I."/>
            <person name="Stenkova A.M."/>
            <person name="Zhukova N.V."/>
            <person name="Van Trappen S."/>
            <person name="Lee J.S."/>
            <person name="Kim S.B."/>
        </authorList>
    </citation>
    <scope>NUCLEOTIDE SEQUENCE [LARGE SCALE GENOMIC DNA]</scope>
    <source>
        <strain evidence="2 3">KMM 6351</strain>
    </source>
</reference>
<keyword evidence="3" id="KW-1185">Reference proteome</keyword>
<dbReference type="RefSeq" id="WP_251259638.1">
    <property type="nucleotide sequence ID" value="NZ_JAMQGP010000001.1"/>
</dbReference>
<dbReference type="Proteomes" id="UP001165393">
    <property type="component" value="Unassembled WGS sequence"/>
</dbReference>
<dbReference type="InterPro" id="IPR019617">
    <property type="entry name" value="DUF2489"/>
</dbReference>
<organism evidence="2 3">
    <name type="scientific">Echinimonas agarilytica</name>
    <dbReference type="NCBI Taxonomy" id="1215918"/>
    <lineage>
        <taxon>Bacteria</taxon>
        <taxon>Pseudomonadati</taxon>
        <taxon>Pseudomonadota</taxon>
        <taxon>Gammaproteobacteria</taxon>
        <taxon>Alteromonadales</taxon>
        <taxon>Echinimonadaceae</taxon>
        <taxon>Echinimonas</taxon>
    </lineage>
</organism>
<evidence type="ECO:0000313" key="3">
    <source>
        <dbReference type="Proteomes" id="UP001165393"/>
    </source>
</evidence>
<dbReference type="AlphaFoldDB" id="A0AA41W402"/>
<accession>A0AA41W402</accession>
<proteinExistence type="predicted"/>
<evidence type="ECO:0000259" key="1">
    <source>
        <dbReference type="Pfam" id="PF10675"/>
    </source>
</evidence>
<comment type="caution">
    <text evidence="2">The sequence shown here is derived from an EMBL/GenBank/DDBJ whole genome shotgun (WGS) entry which is preliminary data.</text>
</comment>
<feature type="domain" description="DUF2489" evidence="1">
    <location>
        <begin position="13"/>
        <end position="148"/>
    </location>
</feature>
<dbReference type="EMBL" id="JAMQGP010000001">
    <property type="protein sequence ID" value="MCM2678290.1"/>
    <property type="molecule type" value="Genomic_DNA"/>
</dbReference>
<name>A0AA41W402_9GAMM</name>
<evidence type="ECO:0000313" key="2">
    <source>
        <dbReference type="EMBL" id="MCM2678290.1"/>
    </source>
</evidence>
<protein>
    <submittedName>
        <fullName evidence="2">DUF2489 domain-containing protein</fullName>
    </submittedName>
</protein>
<sequence length="160" mass="18276">MIWFAVAAAVLIVLGLAVYAGKLLFMLKHQTQQQAQKKIAAREKLVARNERLLSSIDTIVRATQQGQCELSEAAIRLCVLMDHLAFETHEEKPNAAELFPSIHGLYDAIRHHPTHDARKQYSKKEIFKLDMERTKFEAEFEKAITEELPTILAWQPALVR</sequence>